<dbReference type="AlphaFoldDB" id="A0A0A8ZXZ5"/>
<protein>
    <submittedName>
        <fullName evidence="1">Uncharacterized protein</fullName>
    </submittedName>
</protein>
<reference evidence="1" key="1">
    <citation type="submission" date="2014-09" db="EMBL/GenBank/DDBJ databases">
        <authorList>
            <person name="Magalhaes I.L.F."/>
            <person name="Oliveira U."/>
            <person name="Santos F.R."/>
            <person name="Vidigal T.H.D.A."/>
            <person name="Brescovit A.D."/>
            <person name="Santos A.J."/>
        </authorList>
    </citation>
    <scope>NUCLEOTIDE SEQUENCE</scope>
    <source>
        <tissue evidence="1">Shoot tissue taken approximately 20 cm above the soil surface</tissue>
    </source>
</reference>
<reference evidence="1" key="2">
    <citation type="journal article" date="2015" name="Data Brief">
        <title>Shoot transcriptome of the giant reed, Arundo donax.</title>
        <authorList>
            <person name="Barrero R.A."/>
            <person name="Guerrero F.D."/>
            <person name="Moolhuijzen P."/>
            <person name="Goolsby J.A."/>
            <person name="Tidwell J."/>
            <person name="Bellgard S.E."/>
            <person name="Bellgard M.I."/>
        </authorList>
    </citation>
    <scope>NUCLEOTIDE SEQUENCE</scope>
    <source>
        <tissue evidence="1">Shoot tissue taken approximately 20 cm above the soil surface</tissue>
    </source>
</reference>
<evidence type="ECO:0000313" key="1">
    <source>
        <dbReference type="EMBL" id="JAD43716.1"/>
    </source>
</evidence>
<proteinExistence type="predicted"/>
<accession>A0A0A8ZXZ5</accession>
<sequence>MYCLHHFRNRSVPFFHDRTVHTNFDDVARCRLEKLCSFRI</sequence>
<dbReference type="EMBL" id="GBRH01254179">
    <property type="protein sequence ID" value="JAD43716.1"/>
    <property type="molecule type" value="Transcribed_RNA"/>
</dbReference>
<organism evidence="1">
    <name type="scientific">Arundo donax</name>
    <name type="common">Giant reed</name>
    <name type="synonym">Donax arundinaceus</name>
    <dbReference type="NCBI Taxonomy" id="35708"/>
    <lineage>
        <taxon>Eukaryota</taxon>
        <taxon>Viridiplantae</taxon>
        <taxon>Streptophyta</taxon>
        <taxon>Embryophyta</taxon>
        <taxon>Tracheophyta</taxon>
        <taxon>Spermatophyta</taxon>
        <taxon>Magnoliopsida</taxon>
        <taxon>Liliopsida</taxon>
        <taxon>Poales</taxon>
        <taxon>Poaceae</taxon>
        <taxon>PACMAD clade</taxon>
        <taxon>Arundinoideae</taxon>
        <taxon>Arundineae</taxon>
        <taxon>Arundo</taxon>
    </lineage>
</organism>
<name>A0A0A8ZXZ5_ARUDO</name>